<feature type="domain" description="SnoaL-like" evidence="1">
    <location>
        <begin position="10"/>
        <end position="87"/>
    </location>
</feature>
<dbReference type="Pfam" id="PF12680">
    <property type="entry name" value="SnoaL_2"/>
    <property type="match status" value="1"/>
</dbReference>
<dbReference type="Proteomes" id="UP000601990">
    <property type="component" value="Unassembled WGS sequence"/>
</dbReference>
<organism evidence="2 3">
    <name type="scientific">Aromatoleum buckelii</name>
    <dbReference type="NCBI Taxonomy" id="200254"/>
    <lineage>
        <taxon>Bacteria</taxon>
        <taxon>Pseudomonadati</taxon>
        <taxon>Pseudomonadota</taxon>
        <taxon>Betaproteobacteria</taxon>
        <taxon>Rhodocyclales</taxon>
        <taxon>Rhodocyclaceae</taxon>
        <taxon>Aromatoleum</taxon>
    </lineage>
</organism>
<dbReference type="SUPFAM" id="SSF54427">
    <property type="entry name" value="NTF2-like"/>
    <property type="match status" value="1"/>
</dbReference>
<gene>
    <name evidence="2" type="ORF">GO608_07460</name>
</gene>
<evidence type="ECO:0000313" key="3">
    <source>
        <dbReference type="Proteomes" id="UP000601990"/>
    </source>
</evidence>
<dbReference type="InterPro" id="IPR032710">
    <property type="entry name" value="NTF2-like_dom_sf"/>
</dbReference>
<dbReference type="InterPro" id="IPR037401">
    <property type="entry name" value="SnoaL-like"/>
</dbReference>
<evidence type="ECO:0000259" key="1">
    <source>
        <dbReference type="Pfam" id="PF12680"/>
    </source>
</evidence>
<protein>
    <submittedName>
        <fullName evidence="2">Nuclear transport factor 2 family protein</fullName>
    </submittedName>
</protein>
<dbReference type="Gene3D" id="3.10.450.50">
    <property type="match status" value="1"/>
</dbReference>
<dbReference type="RefSeq" id="WP_169198447.1">
    <property type="nucleotide sequence ID" value="NZ_WTVH02000010.1"/>
</dbReference>
<sequence length="152" mass="17514">MDINRFMQGYKTAWEQRDEAKFCALFAPDGEYHNTPFAVQRGHAQLAEYWRRVKLQQDVQVAYEVLASTARGGFAHWHVTYQVASEELFEIWAKSTGTNLVARRPGDPLPRMVLDGVLQAEFDGAHCSCCRIWWHSMPMDGEHHNTPFTVSR</sequence>
<name>A0ABX1N2B5_9RHOO</name>
<evidence type="ECO:0000313" key="2">
    <source>
        <dbReference type="EMBL" id="NMF93162.1"/>
    </source>
</evidence>
<dbReference type="EMBL" id="WTVH01000011">
    <property type="protein sequence ID" value="NMF93162.1"/>
    <property type="molecule type" value="Genomic_DNA"/>
</dbReference>
<comment type="caution">
    <text evidence="2">The sequence shown here is derived from an EMBL/GenBank/DDBJ whole genome shotgun (WGS) entry which is preliminary data.</text>
</comment>
<proteinExistence type="predicted"/>
<reference evidence="2" key="1">
    <citation type="submission" date="2019-12" db="EMBL/GenBank/DDBJ databases">
        <title>Comparative genomics gives insights into the taxonomy of the Azoarcus-Aromatoleum group and reveals separate origins of nif in the plant-associated Azoarcus and non-plant-associated Aromatoleum sub-groups.</title>
        <authorList>
            <person name="Lafos M."/>
            <person name="Maluk M."/>
            <person name="Batista M."/>
            <person name="Junghare M."/>
            <person name="Carmona M."/>
            <person name="Faoro H."/>
            <person name="Cruz L.M."/>
            <person name="Battistoni F."/>
            <person name="De Souza E."/>
            <person name="Pedrosa F."/>
            <person name="Chen W.-M."/>
            <person name="Poole P.S."/>
            <person name="Dixon R.A."/>
            <person name="James E.K."/>
        </authorList>
    </citation>
    <scope>NUCLEOTIDE SEQUENCE</scope>
    <source>
        <strain evidence="2">U120</strain>
    </source>
</reference>
<accession>A0ABX1N2B5</accession>
<keyword evidence="3" id="KW-1185">Reference proteome</keyword>